<dbReference type="AlphaFoldDB" id="A0AAV0U5F8"/>
<evidence type="ECO:0000256" key="1">
    <source>
        <dbReference type="SAM" id="MobiDB-lite"/>
    </source>
</evidence>
<evidence type="ECO:0000313" key="3">
    <source>
        <dbReference type="Proteomes" id="UP001159659"/>
    </source>
</evidence>
<proteinExistence type="predicted"/>
<accession>A0AAV0U5F8</accession>
<comment type="caution">
    <text evidence="2">The sequence shown here is derived from an EMBL/GenBank/DDBJ whole genome shotgun (WGS) entry which is preliminary data.</text>
</comment>
<feature type="region of interest" description="Disordered" evidence="1">
    <location>
        <begin position="1"/>
        <end position="60"/>
    </location>
</feature>
<dbReference type="Proteomes" id="UP001159659">
    <property type="component" value="Unassembled WGS sequence"/>
</dbReference>
<reference evidence="2" key="1">
    <citation type="submission" date="2022-12" db="EMBL/GenBank/DDBJ databases">
        <authorList>
            <person name="Webb A."/>
        </authorList>
    </citation>
    <scope>NUCLEOTIDE SEQUENCE</scope>
    <source>
        <strain evidence="2">Pf2</strain>
    </source>
</reference>
<evidence type="ECO:0000313" key="2">
    <source>
        <dbReference type="EMBL" id="CAI5731608.1"/>
    </source>
</evidence>
<organism evidence="2 3">
    <name type="scientific">Peronospora farinosa</name>
    <dbReference type="NCBI Taxonomy" id="134698"/>
    <lineage>
        <taxon>Eukaryota</taxon>
        <taxon>Sar</taxon>
        <taxon>Stramenopiles</taxon>
        <taxon>Oomycota</taxon>
        <taxon>Peronosporomycetes</taxon>
        <taxon>Peronosporales</taxon>
        <taxon>Peronosporaceae</taxon>
        <taxon>Peronospora</taxon>
    </lineage>
</organism>
<dbReference type="EMBL" id="CANTFK010000863">
    <property type="protein sequence ID" value="CAI5731608.1"/>
    <property type="molecule type" value="Genomic_DNA"/>
</dbReference>
<name>A0AAV0U5F8_9STRA</name>
<protein>
    <submittedName>
        <fullName evidence="2">Uncharacterized protein</fullName>
    </submittedName>
</protein>
<gene>
    <name evidence="2" type="ORF">PFR002_LOCUS6628</name>
</gene>
<feature type="compositionally biased region" description="Basic residues" evidence="1">
    <location>
        <begin position="43"/>
        <end position="53"/>
    </location>
</feature>
<sequence>MEQSLGPNGDDLTHHSGKRKRKTSDESVEEDEDFKTEEEQEKKTKKKRNKRQKTSSCRNTGVVLPARSLTRRHAVSVKCVRLLIPRHLYPLPEAPSLPQNGAVQPVRW</sequence>
<feature type="compositionally biased region" description="Acidic residues" evidence="1">
    <location>
        <begin position="26"/>
        <end position="39"/>
    </location>
</feature>